<feature type="chain" id="PRO_5001753059" description="WLGC domain-containing protein" evidence="2">
    <location>
        <begin position="26"/>
        <end position="640"/>
    </location>
</feature>
<accession>A0A080ZIW8</accession>
<dbReference type="SUPFAM" id="SSF52058">
    <property type="entry name" value="L domain-like"/>
    <property type="match status" value="1"/>
</dbReference>
<feature type="transmembrane region" description="Helical" evidence="1">
    <location>
        <begin position="288"/>
        <end position="307"/>
    </location>
</feature>
<dbReference type="Proteomes" id="UP000028582">
    <property type="component" value="Unassembled WGS sequence"/>
</dbReference>
<feature type="signal peptide" evidence="2">
    <location>
        <begin position="1"/>
        <end position="25"/>
    </location>
</feature>
<keyword evidence="1" id="KW-0472">Membrane</keyword>
<proteinExistence type="predicted"/>
<feature type="transmembrane region" description="Helical" evidence="1">
    <location>
        <begin position="49"/>
        <end position="69"/>
    </location>
</feature>
<feature type="transmembrane region" description="Helical" evidence="1">
    <location>
        <begin position="152"/>
        <end position="174"/>
    </location>
</feature>
<feature type="transmembrane region" description="Helical" evidence="1">
    <location>
        <begin position="118"/>
        <end position="140"/>
    </location>
</feature>
<evidence type="ECO:0000259" key="3">
    <source>
        <dbReference type="Pfam" id="PF26605"/>
    </source>
</evidence>
<keyword evidence="1" id="KW-0812">Transmembrane</keyword>
<evidence type="ECO:0000313" key="5">
    <source>
        <dbReference type="Proteomes" id="UP000028582"/>
    </source>
</evidence>
<protein>
    <recommendedName>
        <fullName evidence="3">WLGC domain-containing protein</fullName>
    </recommendedName>
</protein>
<dbReference type="InterPro" id="IPR058256">
    <property type="entry name" value="WLGC"/>
</dbReference>
<dbReference type="AlphaFoldDB" id="A0A080ZIW8"/>
<reference evidence="4 5" key="1">
    <citation type="submission" date="2013-11" db="EMBL/GenBank/DDBJ databases">
        <title>The Genome Sequence of Phytophthora parasitica P1976.</title>
        <authorList>
            <consortium name="The Broad Institute Genomics Platform"/>
            <person name="Russ C."/>
            <person name="Tyler B."/>
            <person name="Panabieres F."/>
            <person name="Shan W."/>
            <person name="Tripathy S."/>
            <person name="Grunwald N."/>
            <person name="Machado M."/>
            <person name="Johnson C.S."/>
            <person name="Walker B."/>
            <person name="Young S."/>
            <person name="Zeng Q."/>
            <person name="Gargeya S."/>
            <person name="Fitzgerald M."/>
            <person name="Haas B."/>
            <person name="Abouelleil A."/>
            <person name="Allen A.W."/>
            <person name="Alvarado L."/>
            <person name="Arachchi H.M."/>
            <person name="Berlin A.M."/>
            <person name="Chapman S.B."/>
            <person name="Gainer-Dewar J."/>
            <person name="Goldberg J."/>
            <person name="Griggs A."/>
            <person name="Gujja S."/>
            <person name="Hansen M."/>
            <person name="Howarth C."/>
            <person name="Imamovic A."/>
            <person name="Ireland A."/>
            <person name="Larimer J."/>
            <person name="McCowan C."/>
            <person name="Murphy C."/>
            <person name="Pearson M."/>
            <person name="Poon T.W."/>
            <person name="Priest M."/>
            <person name="Roberts A."/>
            <person name="Saif S."/>
            <person name="Shea T."/>
            <person name="Sisk P."/>
            <person name="Sykes S."/>
            <person name="Wortman J."/>
            <person name="Nusbaum C."/>
            <person name="Birren B."/>
        </authorList>
    </citation>
    <scope>NUCLEOTIDE SEQUENCE [LARGE SCALE GENOMIC DNA]</scope>
    <source>
        <strain evidence="4 5">P1976</strain>
    </source>
</reference>
<evidence type="ECO:0000313" key="4">
    <source>
        <dbReference type="EMBL" id="ETO66579.1"/>
    </source>
</evidence>
<gene>
    <name evidence="4" type="ORF">F444_16315</name>
</gene>
<keyword evidence="2" id="KW-0732">Signal</keyword>
<dbReference type="OrthoDB" id="119286at2759"/>
<organism evidence="4 5">
    <name type="scientific">Phytophthora nicotianae P1976</name>
    <dbReference type="NCBI Taxonomy" id="1317066"/>
    <lineage>
        <taxon>Eukaryota</taxon>
        <taxon>Sar</taxon>
        <taxon>Stramenopiles</taxon>
        <taxon>Oomycota</taxon>
        <taxon>Peronosporomycetes</taxon>
        <taxon>Peronosporales</taxon>
        <taxon>Peronosporaceae</taxon>
        <taxon>Phytophthora</taxon>
    </lineage>
</organism>
<evidence type="ECO:0000256" key="1">
    <source>
        <dbReference type="SAM" id="Phobius"/>
    </source>
</evidence>
<name>A0A080ZIW8_PHYNI</name>
<keyword evidence="1" id="KW-1133">Transmembrane helix</keyword>
<dbReference type="EMBL" id="ANJA01003023">
    <property type="protein sequence ID" value="ETO66579.1"/>
    <property type="molecule type" value="Genomic_DNA"/>
</dbReference>
<dbReference type="InterPro" id="IPR032675">
    <property type="entry name" value="LRR_dom_sf"/>
</dbReference>
<dbReference type="Pfam" id="PF26605">
    <property type="entry name" value="WLGC"/>
    <property type="match status" value="1"/>
</dbReference>
<comment type="caution">
    <text evidence="4">The sequence shown here is derived from an EMBL/GenBank/DDBJ whole genome shotgun (WGS) entry which is preliminary data.</text>
</comment>
<feature type="domain" description="WLGC" evidence="3">
    <location>
        <begin position="563"/>
        <end position="632"/>
    </location>
</feature>
<evidence type="ECO:0000256" key="2">
    <source>
        <dbReference type="SAM" id="SignalP"/>
    </source>
</evidence>
<sequence>MVVVALVSIFWTIWLILLTIAPNETANAIMSTGGYDDGQFWLISKKLTALQVFSVVGLVVVAIIIRHLIWKLYMHLKELTGFHGKYRKLWNLCLKVLDLVMQTFVLHKMLEEGIPVNLTVAFAGFIALNSISTAIAILGGKHTALAEVLIDSLFDLGATVLLPIVLLAYCSYTFDYDHDTFHIYMELMPVGSFERRARMFGNPTEIELFRVSFGSLRIRSVPDLLLRIGMNLGFSYRFKRVVEVLIQIQTERLLEQHKTTRLVLKRFSSVLVFSGDVKSYQKSVPRSISLFFATFGVGILVVTYQAITMSQAICKPHPECVVYAYRLKHSEFCPCKALVNGNRAPKTYYEWTHPVDATDMVKALAAAGTLETLQLINRQLTVFPDELRGCHNLKYLSIVNCAIEELPVWANEFHKLEFLQIEGKVGSNNLGNFETSLFSDMPELRYLQLGLHQRMTHLPSLDGAPNLYCLILARMQGITELPSLTHASQLDRVELTMVKHLAWIPDMEPIDPLVHFAVYQGAHNMSGYASQKATTETLQVFNKFPIGVCEPYSGFSQTPTTTTIQMCDGVPFRQCQLPGLQANSIIVGMCYNHRMQVLACNTDPDTIRVRIRQIQKGVGTPCDPVEEAWLGCGGSPAITI</sequence>
<dbReference type="Gene3D" id="3.80.10.10">
    <property type="entry name" value="Ribonuclease Inhibitor"/>
    <property type="match status" value="1"/>
</dbReference>